<reference evidence="4" key="1">
    <citation type="journal article" date="2016" name="Nat. Genet.">
        <title>The genome sequences of Arachis duranensis and Arachis ipaensis, the diploid ancestors of cultivated peanut.</title>
        <authorList>
            <person name="Bertioli D.J."/>
            <person name="Cannon S.B."/>
            <person name="Froenicke L."/>
            <person name="Huang G."/>
            <person name="Farmer A.D."/>
            <person name="Cannon E.K."/>
            <person name="Liu X."/>
            <person name="Gao D."/>
            <person name="Clevenger J."/>
            <person name="Dash S."/>
            <person name="Ren L."/>
            <person name="Moretzsohn M.C."/>
            <person name="Shirasawa K."/>
            <person name="Huang W."/>
            <person name="Vidigal B."/>
            <person name="Abernathy B."/>
            <person name="Chu Y."/>
            <person name="Niederhuth C.E."/>
            <person name="Umale P."/>
            <person name="Araujo A.C."/>
            <person name="Kozik A."/>
            <person name="Kim K.D."/>
            <person name="Burow M.D."/>
            <person name="Varshney R.K."/>
            <person name="Wang X."/>
            <person name="Zhang X."/>
            <person name="Barkley N."/>
            <person name="Guimaraes P.M."/>
            <person name="Isobe S."/>
            <person name="Guo B."/>
            <person name="Liao B."/>
            <person name="Stalker H.T."/>
            <person name="Schmitz R.J."/>
            <person name="Scheffler B.E."/>
            <person name="Leal-Bertioli S.C."/>
            <person name="Xun X."/>
            <person name="Jackson S.A."/>
            <person name="Michelmore R."/>
            <person name="Ozias-Akins P."/>
        </authorList>
    </citation>
    <scope>NUCLEOTIDE SEQUENCE [LARGE SCALE GENOMIC DNA]</scope>
    <source>
        <strain evidence="4">cv. V14167</strain>
    </source>
</reference>
<dbReference type="Pfam" id="PF13920">
    <property type="entry name" value="zf-C3HC4_3"/>
    <property type="match status" value="1"/>
</dbReference>
<keyword evidence="1" id="KW-0862">Zinc</keyword>
<evidence type="ECO:0000256" key="2">
    <source>
        <dbReference type="SAM" id="MobiDB-lite"/>
    </source>
</evidence>
<feature type="compositionally biased region" description="Basic residues" evidence="2">
    <location>
        <begin position="83"/>
        <end position="93"/>
    </location>
</feature>
<keyword evidence="1" id="KW-0479">Metal-binding</keyword>
<feature type="region of interest" description="Disordered" evidence="2">
    <location>
        <begin position="65"/>
        <end position="95"/>
    </location>
</feature>
<organism evidence="4 5">
    <name type="scientific">Arachis duranensis</name>
    <name type="common">Wild peanut</name>
    <dbReference type="NCBI Taxonomy" id="130453"/>
    <lineage>
        <taxon>Eukaryota</taxon>
        <taxon>Viridiplantae</taxon>
        <taxon>Streptophyta</taxon>
        <taxon>Embryophyta</taxon>
        <taxon>Tracheophyta</taxon>
        <taxon>Spermatophyta</taxon>
        <taxon>Magnoliopsida</taxon>
        <taxon>eudicotyledons</taxon>
        <taxon>Gunneridae</taxon>
        <taxon>Pentapetalae</taxon>
        <taxon>rosids</taxon>
        <taxon>fabids</taxon>
        <taxon>Fabales</taxon>
        <taxon>Fabaceae</taxon>
        <taxon>Papilionoideae</taxon>
        <taxon>50 kb inversion clade</taxon>
        <taxon>dalbergioids sensu lato</taxon>
        <taxon>Dalbergieae</taxon>
        <taxon>Pterocarpus clade</taxon>
        <taxon>Arachis</taxon>
    </lineage>
</organism>
<feature type="region of interest" description="Disordered" evidence="2">
    <location>
        <begin position="583"/>
        <end position="613"/>
    </location>
</feature>
<protein>
    <submittedName>
        <fullName evidence="5">Uncharacterized protein LOC107481960</fullName>
    </submittedName>
</protein>
<evidence type="ECO:0000259" key="3">
    <source>
        <dbReference type="PROSITE" id="PS50089"/>
    </source>
</evidence>
<dbReference type="PROSITE" id="PS50089">
    <property type="entry name" value="ZF_RING_2"/>
    <property type="match status" value="1"/>
</dbReference>
<feature type="compositionally biased region" description="Basic and acidic residues" evidence="2">
    <location>
        <begin position="341"/>
        <end position="350"/>
    </location>
</feature>
<dbReference type="KEGG" id="adu:107481960"/>
<dbReference type="PANTHER" id="PTHR47820">
    <property type="entry name" value="BNAC05G24000D PROTEIN"/>
    <property type="match status" value="1"/>
</dbReference>
<dbReference type="GeneID" id="107481960"/>
<dbReference type="Proteomes" id="UP000515211">
    <property type="component" value="Chromosome 3"/>
</dbReference>
<dbReference type="InterPro" id="IPR013083">
    <property type="entry name" value="Znf_RING/FYVE/PHD"/>
</dbReference>
<feature type="compositionally biased region" description="Polar residues" evidence="2">
    <location>
        <begin position="501"/>
        <end position="510"/>
    </location>
</feature>
<dbReference type="GO" id="GO:0008270">
    <property type="term" value="F:zinc ion binding"/>
    <property type="evidence" value="ECO:0007669"/>
    <property type="project" value="UniProtKB-KW"/>
</dbReference>
<dbReference type="RefSeq" id="XP_052114519.1">
    <property type="nucleotide sequence ID" value="XM_052258559.1"/>
</dbReference>
<proteinExistence type="predicted"/>
<dbReference type="PANTHER" id="PTHR47820:SF3">
    <property type="entry name" value="OS07G0499800 PROTEIN"/>
    <property type="match status" value="1"/>
</dbReference>
<evidence type="ECO:0000313" key="4">
    <source>
        <dbReference type="Proteomes" id="UP000515211"/>
    </source>
</evidence>
<dbReference type="SMART" id="SM00184">
    <property type="entry name" value="RING"/>
    <property type="match status" value="1"/>
</dbReference>
<dbReference type="SUPFAM" id="SSF57850">
    <property type="entry name" value="RING/U-box"/>
    <property type="match status" value="1"/>
</dbReference>
<keyword evidence="4" id="KW-1185">Reference proteome</keyword>
<dbReference type="AlphaFoldDB" id="A0A9C6TPL9"/>
<feature type="region of interest" description="Disordered" evidence="2">
    <location>
        <begin position="332"/>
        <end position="352"/>
    </location>
</feature>
<dbReference type="Gene3D" id="3.30.40.10">
    <property type="entry name" value="Zinc/RING finger domain, C3HC4 (zinc finger)"/>
    <property type="match status" value="1"/>
</dbReference>
<keyword evidence="1" id="KW-0863">Zinc-finger</keyword>
<reference evidence="5" key="2">
    <citation type="submission" date="2025-08" db="UniProtKB">
        <authorList>
            <consortium name="RefSeq"/>
        </authorList>
    </citation>
    <scope>IDENTIFICATION</scope>
    <source>
        <tissue evidence="5">Whole plant</tissue>
    </source>
</reference>
<evidence type="ECO:0000256" key="1">
    <source>
        <dbReference type="PROSITE-ProRule" id="PRU00175"/>
    </source>
</evidence>
<evidence type="ECO:0000313" key="5">
    <source>
        <dbReference type="RefSeq" id="XP_052114519.1"/>
    </source>
</evidence>
<feature type="domain" description="RING-type" evidence="3">
    <location>
        <begin position="691"/>
        <end position="729"/>
    </location>
</feature>
<name>A0A9C6TPL9_ARADU</name>
<gene>
    <name evidence="5" type="primary">LOC107481960</name>
</gene>
<feature type="compositionally biased region" description="Basic and acidic residues" evidence="2">
    <location>
        <begin position="511"/>
        <end position="532"/>
    </location>
</feature>
<accession>A0A9C6TPL9</accession>
<feature type="region of interest" description="Disordered" evidence="2">
    <location>
        <begin position="497"/>
        <end position="571"/>
    </location>
</feature>
<dbReference type="CDD" id="cd16647">
    <property type="entry name" value="mRING-HC-C3HC5_NEU1"/>
    <property type="match status" value="1"/>
</dbReference>
<feature type="compositionally biased region" description="Polar residues" evidence="2">
    <location>
        <begin position="555"/>
        <end position="567"/>
    </location>
</feature>
<sequence>MASSQVQFAAPFQFGCVSPGAACHEHIKNFEQDNLDDSWVSRVSRNNLGTLGFLKKNHVSVNEKEDSSLSALMSPRHSATVKDHHHNNHHHDKRKENPLRCSSFVLRSSKSCAPADDSSSVADISHLAASSLVRIWEKRLHHYNNEAQAQVQAQAQAQAQAPVSPVPGSPRIRGRRAFSDLLLQFENDRYRELKDLALRAPVSKFTQRGRIQSVLKLRLLQRGVAEAFDQSAISKMNKNNQPQGYAIKEIRERFGTGIKHKSPAPTIVSDPGMTQRNVSNNMTEPKQNAIMQTSSNNKELDHSSSYLTFQGQRLDSQNDDDEVTKEITITPSPMVDSNANKSDHNVETSEQKYPTTANTTEACHNHTSEKENGINQQQCTENCYDEIAEEEEEIDDQTYDEDSSYDWISPISRPRSYWEERRQEWYREMLGYGSDNDEIRNLLQRKTVSTFLSTAEFREKIDRLMMSRTGSISRTLQGDDGDDDDYEERRHRRLMEFFKQRLNSSGSPQESGRDEEARGNEEEKRINNHQEGKGTGIINHDLDHESSDCSSNSSPTLHTPSPVSSWSYKDGELTGDEYDRVTYISSQPQPPPPQSECSCQHRRQFSSSSSTPSSIVSLQSCIEMDFLYDMRGQMGQLFREISELRNSINSCISMQMQMQMQMQQFKNQDVYSAKKEEEQKLNNNTSKKGKCRICNDSKVEAVFYRCGHMCACLKCANELQWKGENCPICMSPVFDVVRVYDE</sequence>
<dbReference type="InterPro" id="IPR001841">
    <property type="entry name" value="Znf_RING"/>
</dbReference>